<organism evidence="2 3">
    <name type="scientific">Paraburkholderia panacisoli</name>
    <dbReference type="NCBI Taxonomy" id="2603818"/>
    <lineage>
        <taxon>Bacteria</taxon>
        <taxon>Pseudomonadati</taxon>
        <taxon>Pseudomonadota</taxon>
        <taxon>Betaproteobacteria</taxon>
        <taxon>Burkholderiales</taxon>
        <taxon>Burkholderiaceae</taxon>
        <taxon>Paraburkholderia</taxon>
    </lineage>
</organism>
<comment type="caution">
    <text evidence="2">The sequence shown here is derived from an EMBL/GenBank/DDBJ whole genome shotgun (WGS) entry which is preliminary data.</text>
</comment>
<dbReference type="Proteomes" id="UP000325273">
    <property type="component" value="Unassembled WGS sequence"/>
</dbReference>
<gene>
    <name evidence="2" type="ORF">FVF58_09635</name>
</gene>
<dbReference type="AlphaFoldDB" id="A0A5B0HD43"/>
<dbReference type="EMBL" id="VTUZ01000005">
    <property type="protein sequence ID" value="KAA1013042.1"/>
    <property type="molecule type" value="Genomic_DNA"/>
</dbReference>
<dbReference type="InterPro" id="IPR025484">
    <property type="entry name" value="DUF4376"/>
</dbReference>
<sequence>MTQKVYYDVTTGAITGMYDDAVRPSPSVPNGQAALAVTPAQWVQIGPEWGVVNGTLTTLPVVVSTPSLAQQAQGALSAGLTITSTGTPALDGVYSVNSTAQQNITATQLYVTVNGKFPGSSGTMSWSQANGSVVTFPSVAEFQAFASAVASYVADLQEIILTNSGSLPEATATLP</sequence>
<feature type="domain" description="DUF4376" evidence="1">
    <location>
        <begin position="87"/>
        <end position="156"/>
    </location>
</feature>
<reference evidence="2 3" key="1">
    <citation type="submission" date="2019-08" db="EMBL/GenBank/DDBJ databases">
        <title>Paraburkholderia sp. DCY113.</title>
        <authorList>
            <person name="Kang J."/>
        </authorList>
    </citation>
    <scope>NUCLEOTIDE SEQUENCE [LARGE SCALE GENOMIC DNA]</scope>
    <source>
        <strain evidence="2 3">DCY113</strain>
    </source>
</reference>
<accession>A0A5B0HD43</accession>
<dbReference type="Pfam" id="PF14301">
    <property type="entry name" value="DUF4376"/>
    <property type="match status" value="1"/>
</dbReference>
<evidence type="ECO:0000313" key="2">
    <source>
        <dbReference type="EMBL" id="KAA1013042.1"/>
    </source>
</evidence>
<evidence type="ECO:0000259" key="1">
    <source>
        <dbReference type="Pfam" id="PF14301"/>
    </source>
</evidence>
<protein>
    <recommendedName>
        <fullName evidence="1">DUF4376 domain-containing protein</fullName>
    </recommendedName>
</protein>
<proteinExistence type="predicted"/>
<evidence type="ECO:0000313" key="3">
    <source>
        <dbReference type="Proteomes" id="UP000325273"/>
    </source>
</evidence>
<name>A0A5B0HD43_9BURK</name>
<keyword evidence="3" id="KW-1185">Reference proteome</keyword>
<dbReference type="RefSeq" id="WP_149669672.1">
    <property type="nucleotide sequence ID" value="NZ_VTUZ01000005.1"/>
</dbReference>